<evidence type="ECO:0000259" key="1">
    <source>
        <dbReference type="Pfam" id="PF20150"/>
    </source>
</evidence>
<organism evidence="2 3">
    <name type="scientific">Neonectria punicea</name>
    <dbReference type="NCBI Taxonomy" id="979145"/>
    <lineage>
        <taxon>Eukaryota</taxon>
        <taxon>Fungi</taxon>
        <taxon>Dikarya</taxon>
        <taxon>Ascomycota</taxon>
        <taxon>Pezizomycotina</taxon>
        <taxon>Sordariomycetes</taxon>
        <taxon>Hypocreomycetidae</taxon>
        <taxon>Hypocreales</taxon>
        <taxon>Nectriaceae</taxon>
        <taxon>Neonectria</taxon>
    </lineage>
</organism>
<gene>
    <name evidence="2" type="ORF">QQX98_005391</name>
</gene>
<dbReference type="InterPro" id="IPR045518">
    <property type="entry name" value="2EXR"/>
</dbReference>
<comment type="caution">
    <text evidence="2">The sequence shown here is derived from an EMBL/GenBank/DDBJ whole genome shotgun (WGS) entry which is preliminary data.</text>
</comment>
<dbReference type="Proteomes" id="UP001498476">
    <property type="component" value="Unassembled WGS sequence"/>
</dbReference>
<sequence length="274" mass="31037">MLRPPASSTMTTTYPSFTLFSELPAELRNRIWRQVLPEQDGPALYPFRTGFWRPRYLSASDEGYDAHAGDNAILEFFVSREARSIALGWLREQNIKAHFDEDGQCFSLTRPFDSMRDTLYIADSEFLDFCTEGSERLFEPDLAGLLVSSGPNLRQIAVSQGLLKSDAASLNDIFDWFGAIAVVFVIVERQPRFALNDMLVQSRWELGSTKGRGFAWDLDVGNFEWADGESIGDDVLDRRIEEAGGAVRETLTRSHVRSFEIRPVISREVIPRRG</sequence>
<protein>
    <recommendedName>
        <fullName evidence="1">2EXR domain-containing protein</fullName>
    </recommendedName>
</protein>
<evidence type="ECO:0000313" key="3">
    <source>
        <dbReference type="Proteomes" id="UP001498476"/>
    </source>
</evidence>
<name>A0ABR1H5I9_9HYPO</name>
<proteinExistence type="predicted"/>
<evidence type="ECO:0000313" key="2">
    <source>
        <dbReference type="EMBL" id="KAK7416194.1"/>
    </source>
</evidence>
<dbReference type="EMBL" id="JAZAVJ010000072">
    <property type="protein sequence ID" value="KAK7416194.1"/>
    <property type="molecule type" value="Genomic_DNA"/>
</dbReference>
<dbReference type="Pfam" id="PF20150">
    <property type="entry name" value="2EXR"/>
    <property type="match status" value="1"/>
</dbReference>
<feature type="domain" description="2EXR" evidence="1">
    <location>
        <begin position="17"/>
        <end position="119"/>
    </location>
</feature>
<keyword evidence="3" id="KW-1185">Reference proteome</keyword>
<accession>A0ABR1H5I9</accession>
<reference evidence="2 3" key="1">
    <citation type="journal article" date="2025" name="Microbiol. Resour. Announc.">
        <title>Draft genome sequences for Neonectria magnoliae and Neonectria punicea, canker pathogens of Liriodendron tulipifera and Acer saccharum in West Virginia.</title>
        <authorList>
            <person name="Petronek H.M."/>
            <person name="Kasson M.T."/>
            <person name="Metheny A.M."/>
            <person name="Stauder C.M."/>
            <person name="Lovett B."/>
            <person name="Lynch S.C."/>
            <person name="Garnas J.R."/>
            <person name="Kasson L.R."/>
            <person name="Stajich J.E."/>
        </authorList>
    </citation>
    <scope>NUCLEOTIDE SEQUENCE [LARGE SCALE GENOMIC DNA]</scope>
    <source>
        <strain evidence="2 3">NRRL 64653</strain>
    </source>
</reference>